<dbReference type="UniPathway" id="UPA00703">
    <property type="reaction ID" value="UER00720"/>
</dbReference>
<dbReference type="Gene3D" id="3.20.20.360">
    <property type="entry name" value="Malate synthase, domain 3"/>
    <property type="match status" value="2"/>
</dbReference>
<dbReference type="GO" id="GO:0006097">
    <property type="term" value="P:glyoxylate cycle"/>
    <property type="evidence" value="ECO:0007669"/>
    <property type="project" value="UniProtKB-UniRule"/>
</dbReference>
<dbReference type="EC" id="2.3.3.9" evidence="11 12"/>
<dbReference type="CDD" id="cd00728">
    <property type="entry name" value="malate_synt_G"/>
    <property type="match status" value="1"/>
</dbReference>
<dbReference type="PANTHER" id="PTHR42739:SF1">
    <property type="entry name" value="MALATE SYNTHASE G"/>
    <property type="match status" value="1"/>
</dbReference>
<feature type="binding site" evidence="11">
    <location>
        <position position="313"/>
    </location>
    <ligand>
        <name>acetyl-CoA</name>
        <dbReference type="ChEBI" id="CHEBI:57288"/>
    </ligand>
</feature>
<evidence type="ECO:0000256" key="12">
    <source>
        <dbReference type="NCBIfam" id="TIGR01345"/>
    </source>
</evidence>
<feature type="binding site" evidence="11">
    <location>
        <position position="460"/>
    </location>
    <ligand>
        <name>Mg(2+)</name>
        <dbReference type="ChEBI" id="CHEBI:18420"/>
    </ligand>
</feature>
<dbReference type="PANTHER" id="PTHR42739">
    <property type="entry name" value="MALATE SYNTHASE G"/>
    <property type="match status" value="1"/>
</dbReference>
<dbReference type="SUPFAM" id="SSF51645">
    <property type="entry name" value="Malate synthase G"/>
    <property type="match status" value="1"/>
</dbReference>
<feature type="modified residue" description="Cysteine sulfenic acid (-SOH)" evidence="11">
    <location>
        <position position="617"/>
    </location>
</feature>
<keyword evidence="4 11" id="KW-0816">Tricarboxylic acid cycle</keyword>
<comment type="catalytic activity">
    <reaction evidence="9 11 14">
        <text>glyoxylate + acetyl-CoA + H2O = (S)-malate + CoA + H(+)</text>
        <dbReference type="Rhea" id="RHEA:18181"/>
        <dbReference type="ChEBI" id="CHEBI:15377"/>
        <dbReference type="ChEBI" id="CHEBI:15378"/>
        <dbReference type="ChEBI" id="CHEBI:15589"/>
        <dbReference type="ChEBI" id="CHEBI:36655"/>
        <dbReference type="ChEBI" id="CHEBI:57287"/>
        <dbReference type="ChEBI" id="CHEBI:57288"/>
        <dbReference type="EC" id="2.3.3.9"/>
    </reaction>
</comment>
<dbReference type="STRING" id="64969.SAMN02745127_02684"/>
<evidence type="ECO:0000256" key="10">
    <source>
        <dbReference type="ARBA" id="ARBA00054368"/>
    </source>
</evidence>
<comment type="pathway">
    <text evidence="11 14">Carbohydrate metabolism; glyoxylate cycle; (S)-malate from isocitrate: step 2/2.</text>
</comment>
<dbReference type="HAMAP" id="MF_00641">
    <property type="entry name" value="Malate_synth_G"/>
    <property type="match status" value="1"/>
</dbReference>
<dbReference type="RefSeq" id="WP_078746219.1">
    <property type="nucleotide sequence ID" value="NZ_FUXG01000022.1"/>
</dbReference>
<evidence type="ECO:0000256" key="13">
    <source>
        <dbReference type="PIRSR" id="PIRSR601465-50"/>
    </source>
</evidence>
<dbReference type="InterPro" id="IPR001465">
    <property type="entry name" value="Malate_synthase_TIM"/>
</dbReference>
<dbReference type="InterPro" id="IPR011076">
    <property type="entry name" value="Malate_synth_sf"/>
</dbReference>
<evidence type="ECO:0000256" key="7">
    <source>
        <dbReference type="ARBA" id="ARBA00022842"/>
    </source>
</evidence>
<evidence type="ECO:0000259" key="18">
    <source>
        <dbReference type="Pfam" id="PF20659"/>
    </source>
</evidence>
<keyword evidence="6 11" id="KW-0479">Metal-binding</keyword>
<dbReference type="OrthoDB" id="9762054at2"/>
<dbReference type="GO" id="GO:0009436">
    <property type="term" value="P:glyoxylate catabolic process"/>
    <property type="evidence" value="ECO:0007669"/>
    <property type="project" value="TreeGrafter"/>
</dbReference>
<feature type="active site" description="Proton acceptor" evidence="11 13">
    <location>
        <position position="340"/>
    </location>
</feature>
<evidence type="ECO:0000256" key="3">
    <source>
        <dbReference type="ARBA" id="ARBA00022490"/>
    </source>
</evidence>
<comment type="caution">
    <text evidence="19">The sequence shown here is derived from an EMBL/GenBank/DDBJ whole genome shotgun (WGS) entry which is preliminary data.</text>
</comment>
<evidence type="ECO:0000313" key="20">
    <source>
        <dbReference type="Proteomes" id="UP000191418"/>
    </source>
</evidence>
<evidence type="ECO:0000256" key="9">
    <source>
        <dbReference type="ARBA" id="ARBA00047918"/>
    </source>
</evidence>
<feature type="active site" description="Proton donor" evidence="11 13">
    <location>
        <position position="631"/>
    </location>
</feature>
<dbReference type="InterPro" id="IPR048357">
    <property type="entry name" value="MSG_insertion"/>
</dbReference>
<dbReference type="InterPro" id="IPR044856">
    <property type="entry name" value="Malate_synth_C_sf"/>
</dbReference>
<dbReference type="GO" id="GO:0004474">
    <property type="term" value="F:malate synthase activity"/>
    <property type="evidence" value="ECO:0007669"/>
    <property type="project" value="UniProtKB-UniRule"/>
</dbReference>
<keyword evidence="7 11" id="KW-0460">Magnesium</keyword>
<accession>A0A1T4S0H8</accession>
<dbReference type="NCBIfam" id="TIGR01345">
    <property type="entry name" value="malate_syn_G"/>
    <property type="match status" value="1"/>
</dbReference>
<evidence type="ECO:0000256" key="11">
    <source>
        <dbReference type="HAMAP-Rule" id="MF_00641"/>
    </source>
</evidence>
<dbReference type="GO" id="GO:0000287">
    <property type="term" value="F:magnesium ion binding"/>
    <property type="evidence" value="ECO:0007669"/>
    <property type="project" value="TreeGrafter"/>
</dbReference>
<feature type="domain" description="Malate synthase N-terminal" evidence="16">
    <location>
        <begin position="16"/>
        <end position="73"/>
    </location>
</feature>
<dbReference type="InterPro" id="IPR046363">
    <property type="entry name" value="MS_N_TIM-barrel_dom"/>
</dbReference>
<dbReference type="NCBIfam" id="NF002825">
    <property type="entry name" value="PRK02999.1"/>
    <property type="match status" value="1"/>
</dbReference>
<feature type="binding site" evidence="11">
    <location>
        <position position="340"/>
    </location>
    <ligand>
        <name>glyoxylate</name>
        <dbReference type="ChEBI" id="CHEBI:36655"/>
    </ligand>
</feature>
<dbReference type="Pfam" id="PF20656">
    <property type="entry name" value="MS_N"/>
    <property type="match status" value="1"/>
</dbReference>
<dbReference type="Proteomes" id="UP000191418">
    <property type="component" value="Unassembled WGS sequence"/>
</dbReference>
<keyword evidence="20" id="KW-1185">Reference proteome</keyword>
<evidence type="ECO:0000256" key="5">
    <source>
        <dbReference type="ARBA" id="ARBA00022679"/>
    </source>
</evidence>
<dbReference type="EMBL" id="MTSM01000023">
    <property type="protein sequence ID" value="OPX54527.1"/>
    <property type="molecule type" value="Genomic_DNA"/>
</dbReference>
<evidence type="ECO:0000256" key="6">
    <source>
        <dbReference type="ARBA" id="ARBA00022723"/>
    </source>
</evidence>
<dbReference type="InterPro" id="IPR006253">
    <property type="entry name" value="Malate_synthG"/>
</dbReference>
<evidence type="ECO:0000256" key="8">
    <source>
        <dbReference type="ARBA" id="ARBA00023097"/>
    </source>
</evidence>
<dbReference type="GO" id="GO:0006099">
    <property type="term" value="P:tricarboxylic acid cycle"/>
    <property type="evidence" value="ECO:0007669"/>
    <property type="project" value="UniProtKB-KW"/>
</dbReference>
<gene>
    <name evidence="11" type="primary">glcB</name>
    <name evidence="19" type="ORF">BTE48_13635</name>
</gene>
<comment type="cofactor">
    <cofactor evidence="1 11">
        <name>Mg(2+)</name>
        <dbReference type="ChEBI" id="CHEBI:18420"/>
    </cofactor>
</comment>
<dbReference type="InterPro" id="IPR048356">
    <property type="entry name" value="MS_N"/>
</dbReference>
<feature type="binding site" evidence="11">
    <location>
        <begin position="125"/>
        <end position="126"/>
    </location>
    <ligand>
        <name>acetyl-CoA</name>
        <dbReference type="ChEBI" id="CHEBI:57288"/>
    </ligand>
</feature>
<evidence type="ECO:0000256" key="14">
    <source>
        <dbReference type="RuleBase" id="RU003572"/>
    </source>
</evidence>
<dbReference type="AlphaFoldDB" id="A0A1T4S0H8"/>
<comment type="subcellular location">
    <subcellularLocation>
        <location evidence="11 14">Cytoplasm</location>
    </subcellularLocation>
</comment>
<proteinExistence type="inferred from homology"/>
<feature type="binding site" evidence="11">
    <location>
        <position position="432"/>
    </location>
    <ligand>
        <name>glyoxylate</name>
        <dbReference type="ChEBI" id="CHEBI:36655"/>
    </ligand>
</feature>
<comment type="subunit">
    <text evidence="11">Monomer.</text>
</comment>
<feature type="binding site" evidence="11">
    <location>
        <begin position="457"/>
        <end position="460"/>
    </location>
    <ligand>
        <name>glyoxylate</name>
        <dbReference type="ChEBI" id="CHEBI:36655"/>
    </ligand>
</feature>
<name>A0A1T4S0H8_9GAMM</name>
<dbReference type="Pfam" id="PF01274">
    <property type="entry name" value="MS_TIM-barrel"/>
    <property type="match status" value="1"/>
</dbReference>
<evidence type="ECO:0000256" key="2">
    <source>
        <dbReference type="ARBA" id="ARBA00022435"/>
    </source>
</evidence>
<sequence length="723" mass="79046">MTERVQTGNLSVAKALYDFITNEAAPGTGVDVNQFWAQFDAIVHDLAPRNRELLAKRDQLQAQIDEWHRARKGQAFDLNAYKDFLGEIGYLLPEGEDFQVTTENVDPEMATMAGPQLVVPVMNARFALNAANARWGSLYDALYGTDAISDEGGAEKGNGYNPARGAKVIAFARNFLNESAPLASSDHTQATQYAVKEGALVVTLKDGSETGLANPEQFVGFNGEQADPTAVLLINNGLHFEVQFDRTHQIGKDDAAGVKDIVMESALTTIMDCEDSVAAVDADDKVVIYRNWLGLMKGDLTEEVSKGGTTFTRRINADREYTAKDGSALALKGRSLMFVRNVGHLMTNSAILDKDGNEVPEGIIDGLCTALISLHDIKGLGQFRNTTTGSMYIVKPKMHGPEEVAFANELFARIEDALGLARFTLKMGIMDEERRTTVNLKECIRAAKERVVFINTGFLDRTGDEIHTSMEAGPMVRKGEMKAAAWIGAYENWNVDNGLNCGLSGKAQIGKGMWAIPDQMANMLEVKIGHPLSGANTAWVPSPTAATLHAMHYHKVDVFARQQELKSRARASLDDILTIPVEPNPSWSAEEIQQELDNNAQGILGYVVRWVDQGVGCSKVPDINDVGLMEDRATLRISSQHIANWLHHGICSEAQVMETMKRMAGVVDRQNANDPTYTPMAPNFDGVAFEAACKLVLEGTTQPSGYTEPLLHACRLKLKAQQA</sequence>
<feature type="domain" description="Malate synthase C-terminal" evidence="18">
    <location>
        <begin position="591"/>
        <end position="694"/>
    </location>
</feature>
<keyword evidence="8 11" id="KW-0558">Oxidation</keyword>
<feature type="binding site" evidence="11">
    <location>
        <position position="118"/>
    </location>
    <ligand>
        <name>acetyl-CoA</name>
        <dbReference type="ChEBI" id="CHEBI:57288"/>
    </ligand>
</feature>
<feature type="binding site" evidence="11">
    <location>
        <position position="432"/>
    </location>
    <ligand>
        <name>Mg(2+)</name>
        <dbReference type="ChEBI" id="CHEBI:18420"/>
    </ligand>
</feature>
<evidence type="ECO:0000259" key="15">
    <source>
        <dbReference type="Pfam" id="PF01274"/>
    </source>
</evidence>
<dbReference type="Pfam" id="PF20658">
    <property type="entry name" value="MSG_insertion"/>
    <property type="match status" value="1"/>
</dbReference>
<protein>
    <recommendedName>
        <fullName evidence="11 12">Malate synthase G</fullName>
        <ecNumber evidence="11 12">2.3.3.9</ecNumber>
    </recommendedName>
</protein>
<reference evidence="19 20" key="1">
    <citation type="submission" date="2017-01" db="EMBL/GenBank/DDBJ databases">
        <title>Genome Sequencing of a Marine Spirillum, Oceanospirillum multiglobuliferum ATCC 33336, from Japan.</title>
        <authorList>
            <person name="Carney J.G."/>
            <person name="Trachtenberg A.M."/>
            <person name="Rheaume B.A."/>
            <person name="Linnane J.D."/>
            <person name="Pitts N.L."/>
            <person name="Mykles D.L."/>
            <person name="Maclea K.S."/>
        </authorList>
    </citation>
    <scope>NUCLEOTIDE SEQUENCE [LARGE SCALE GENOMIC DNA]</scope>
    <source>
        <strain evidence="19 20">ATCC 33336</strain>
    </source>
</reference>
<keyword evidence="5 11" id="KW-0808">Transferase</keyword>
<comment type="similarity">
    <text evidence="11 14">Belongs to the malate synthase family. GlcB subfamily.</text>
</comment>
<keyword evidence="2 11" id="KW-0329">Glyoxylate bypass</keyword>
<feature type="binding site" evidence="11">
    <location>
        <position position="541"/>
    </location>
    <ligand>
        <name>acetyl-CoA</name>
        <dbReference type="ChEBI" id="CHEBI:57288"/>
    </ligand>
</feature>
<evidence type="ECO:0000256" key="4">
    <source>
        <dbReference type="ARBA" id="ARBA00022532"/>
    </source>
</evidence>
<evidence type="ECO:0000313" key="19">
    <source>
        <dbReference type="EMBL" id="OPX54527.1"/>
    </source>
</evidence>
<dbReference type="InterPro" id="IPR048355">
    <property type="entry name" value="MS_C"/>
</dbReference>
<comment type="function">
    <text evidence="10 11">Involved in the glycolate utilization. Catalyzes the condensation and subsequent hydrolysis of acetyl-coenzyme A (acetyl-CoA) and glyoxylate to form malate and CoA.</text>
</comment>
<feature type="binding site" evidence="11">
    <location>
        <position position="276"/>
    </location>
    <ligand>
        <name>acetyl-CoA</name>
        <dbReference type="ChEBI" id="CHEBI:57288"/>
    </ligand>
</feature>
<organism evidence="19 20">
    <name type="scientific">Oceanospirillum multiglobuliferum</name>
    <dbReference type="NCBI Taxonomy" id="64969"/>
    <lineage>
        <taxon>Bacteria</taxon>
        <taxon>Pseudomonadati</taxon>
        <taxon>Pseudomonadota</taxon>
        <taxon>Gammaproteobacteria</taxon>
        <taxon>Oceanospirillales</taxon>
        <taxon>Oceanospirillaceae</taxon>
        <taxon>Oceanospirillum</taxon>
    </lineage>
</organism>
<dbReference type="Gene3D" id="1.20.1220.12">
    <property type="entry name" value="Malate synthase, domain III"/>
    <property type="match status" value="1"/>
</dbReference>
<feature type="domain" description="Malate synthase G alpha-beta insertion" evidence="17">
    <location>
        <begin position="160"/>
        <end position="235"/>
    </location>
</feature>
<comment type="caution">
    <text evidence="11">Lacks conserved residue(s) required for the propagation of feature annotation.</text>
</comment>
<evidence type="ECO:0000256" key="1">
    <source>
        <dbReference type="ARBA" id="ARBA00001946"/>
    </source>
</evidence>
<dbReference type="FunFam" id="3.20.20.360:FF:000002">
    <property type="entry name" value="Malate synthase G"/>
    <property type="match status" value="1"/>
</dbReference>
<feature type="domain" description="Malate synthase TIM barrel" evidence="15">
    <location>
        <begin position="337"/>
        <end position="578"/>
    </location>
</feature>
<dbReference type="GO" id="GO:0005829">
    <property type="term" value="C:cytosol"/>
    <property type="evidence" value="ECO:0007669"/>
    <property type="project" value="TreeGrafter"/>
</dbReference>
<dbReference type="Pfam" id="PF20659">
    <property type="entry name" value="MS_C"/>
    <property type="match status" value="1"/>
</dbReference>
<evidence type="ECO:0000259" key="17">
    <source>
        <dbReference type="Pfam" id="PF20658"/>
    </source>
</evidence>
<evidence type="ECO:0000259" key="16">
    <source>
        <dbReference type="Pfam" id="PF20656"/>
    </source>
</evidence>
<keyword evidence="3 11" id="KW-0963">Cytoplasm</keyword>